<accession>A0A1A9LID0</accession>
<name>A0A1A9LID0_9FLAO</name>
<evidence type="ECO:0000313" key="3">
    <source>
        <dbReference type="EMBL" id="OAD92857.1"/>
    </source>
</evidence>
<reference evidence="3 4" key="1">
    <citation type="submission" date="2016-05" db="EMBL/GenBank/DDBJ databases">
        <title>Genome sequencing of Vitellibacter soesokkakensis RSSK-12.</title>
        <authorList>
            <person name="Thevarajoo S."/>
            <person name="Selvaratnam C."/>
            <person name="Goh K.M."/>
            <person name="Chan K.-G."/>
            <person name="Chong C.S."/>
        </authorList>
    </citation>
    <scope>NUCLEOTIDE SEQUENCE [LARGE SCALE GENOMIC DNA]</scope>
    <source>
        <strain evidence="3 4">RSSK-12</strain>
    </source>
</reference>
<dbReference type="STRING" id="1385699.A7A78_02165"/>
<feature type="domain" description="DUF7660" evidence="2">
    <location>
        <begin position="12"/>
        <end position="89"/>
    </location>
</feature>
<evidence type="ECO:0000313" key="4">
    <source>
        <dbReference type="Proteomes" id="UP000077552"/>
    </source>
</evidence>
<keyword evidence="4" id="KW-1185">Reference proteome</keyword>
<dbReference type="AlphaFoldDB" id="A0A1A9LID0"/>
<gene>
    <name evidence="3" type="ORF">A7A78_02165</name>
</gene>
<feature type="compositionally biased region" description="Polar residues" evidence="1">
    <location>
        <begin position="37"/>
        <end position="46"/>
    </location>
</feature>
<protein>
    <recommendedName>
        <fullName evidence="2">DUF7660 domain-containing protein</fullName>
    </recommendedName>
</protein>
<feature type="region of interest" description="Disordered" evidence="1">
    <location>
        <begin position="26"/>
        <end position="48"/>
    </location>
</feature>
<feature type="compositionally biased region" description="Basic and acidic residues" evidence="1">
    <location>
        <begin position="26"/>
        <end position="36"/>
    </location>
</feature>
<comment type="caution">
    <text evidence="3">The sequence shown here is derived from an EMBL/GenBank/DDBJ whole genome shotgun (WGS) entry which is preliminary data.</text>
</comment>
<dbReference type="Proteomes" id="UP000077552">
    <property type="component" value="Unassembled WGS sequence"/>
</dbReference>
<organism evidence="3 4">
    <name type="scientific">Aequorivita soesokkakensis</name>
    <dbReference type="NCBI Taxonomy" id="1385699"/>
    <lineage>
        <taxon>Bacteria</taxon>
        <taxon>Pseudomonadati</taxon>
        <taxon>Bacteroidota</taxon>
        <taxon>Flavobacteriia</taxon>
        <taxon>Flavobacteriales</taxon>
        <taxon>Flavobacteriaceae</taxon>
        <taxon>Aequorivita</taxon>
    </lineage>
</organism>
<evidence type="ECO:0000259" key="2">
    <source>
        <dbReference type="Pfam" id="PF24693"/>
    </source>
</evidence>
<evidence type="ECO:0000256" key="1">
    <source>
        <dbReference type="SAM" id="MobiDB-lite"/>
    </source>
</evidence>
<dbReference type="EMBL" id="LXIE01000001">
    <property type="protein sequence ID" value="OAD92857.1"/>
    <property type="molecule type" value="Genomic_DNA"/>
</dbReference>
<sequence>MNLTELLEKVNSKKTFFEFVAALKKDKEDEDNKEKVNPTSPYSSGVNGWENETIPDFLDSIHAYGQDNEDIDLDWKSFALLLYSGKFYE</sequence>
<dbReference type="Pfam" id="PF24693">
    <property type="entry name" value="DUF7660"/>
    <property type="match status" value="1"/>
</dbReference>
<proteinExistence type="predicted"/>
<dbReference type="InterPro" id="IPR056077">
    <property type="entry name" value="DUF7660"/>
</dbReference>